<reference evidence="1 2" key="1">
    <citation type="journal article" date="2020" name="Mol. Plant">
        <title>The Chromosome-Based Rubber Tree Genome Provides New Insights into Spurge Genome Evolution and Rubber Biosynthesis.</title>
        <authorList>
            <person name="Liu J."/>
            <person name="Shi C."/>
            <person name="Shi C.C."/>
            <person name="Li W."/>
            <person name="Zhang Q.J."/>
            <person name="Zhang Y."/>
            <person name="Li K."/>
            <person name="Lu H.F."/>
            <person name="Shi C."/>
            <person name="Zhu S.T."/>
            <person name="Xiao Z.Y."/>
            <person name="Nan H."/>
            <person name="Yue Y."/>
            <person name="Zhu X.G."/>
            <person name="Wu Y."/>
            <person name="Hong X.N."/>
            <person name="Fan G.Y."/>
            <person name="Tong Y."/>
            <person name="Zhang D."/>
            <person name="Mao C.L."/>
            <person name="Liu Y.L."/>
            <person name="Hao S.J."/>
            <person name="Liu W.Q."/>
            <person name="Lv M.Q."/>
            <person name="Zhang H.B."/>
            <person name="Liu Y."/>
            <person name="Hu-Tang G.R."/>
            <person name="Wang J.P."/>
            <person name="Wang J.H."/>
            <person name="Sun Y.H."/>
            <person name="Ni S.B."/>
            <person name="Chen W.B."/>
            <person name="Zhang X.C."/>
            <person name="Jiao Y.N."/>
            <person name="Eichler E.E."/>
            <person name="Li G.H."/>
            <person name="Liu X."/>
            <person name="Gao L.Z."/>
        </authorList>
    </citation>
    <scope>NUCLEOTIDE SEQUENCE [LARGE SCALE GENOMIC DNA]</scope>
    <source>
        <strain evidence="2">cv. GT1</strain>
        <tissue evidence="1">Leaf</tissue>
    </source>
</reference>
<protein>
    <submittedName>
        <fullName evidence="1">Uncharacterized protein</fullName>
    </submittedName>
</protein>
<proteinExistence type="predicted"/>
<gene>
    <name evidence="1" type="ORF">GH714_032356</name>
</gene>
<organism evidence="1 2">
    <name type="scientific">Hevea brasiliensis</name>
    <name type="common">Para rubber tree</name>
    <name type="synonym">Siphonia brasiliensis</name>
    <dbReference type="NCBI Taxonomy" id="3981"/>
    <lineage>
        <taxon>Eukaryota</taxon>
        <taxon>Viridiplantae</taxon>
        <taxon>Streptophyta</taxon>
        <taxon>Embryophyta</taxon>
        <taxon>Tracheophyta</taxon>
        <taxon>Spermatophyta</taxon>
        <taxon>Magnoliopsida</taxon>
        <taxon>eudicotyledons</taxon>
        <taxon>Gunneridae</taxon>
        <taxon>Pentapetalae</taxon>
        <taxon>rosids</taxon>
        <taxon>fabids</taxon>
        <taxon>Malpighiales</taxon>
        <taxon>Euphorbiaceae</taxon>
        <taxon>Crotonoideae</taxon>
        <taxon>Micrandreae</taxon>
        <taxon>Hevea</taxon>
    </lineage>
</organism>
<accession>A0A6A6LHF2</accession>
<dbReference type="AlphaFoldDB" id="A0A6A6LHF2"/>
<evidence type="ECO:0000313" key="2">
    <source>
        <dbReference type="Proteomes" id="UP000467840"/>
    </source>
</evidence>
<evidence type="ECO:0000313" key="1">
    <source>
        <dbReference type="EMBL" id="KAF2299523.1"/>
    </source>
</evidence>
<dbReference type="Proteomes" id="UP000467840">
    <property type="component" value="Chromosome 1"/>
</dbReference>
<keyword evidence="2" id="KW-1185">Reference proteome</keyword>
<comment type="caution">
    <text evidence="1">The sequence shown here is derived from an EMBL/GenBank/DDBJ whole genome shotgun (WGS) entry which is preliminary data.</text>
</comment>
<sequence>MVGPPRHGSGPFAAIVENESVVESYIKGVGIQYYSGSWMDVGAVAIVYCSGCGNELPSASANVEALQVLGEAWRYDAVLNPMRERCRGMSCGIEW</sequence>
<dbReference type="EMBL" id="JAAGAX010000011">
    <property type="protein sequence ID" value="KAF2299523.1"/>
    <property type="molecule type" value="Genomic_DNA"/>
</dbReference>
<name>A0A6A6LHF2_HEVBR</name>